<dbReference type="EMBL" id="PQVF01000001">
    <property type="protein sequence ID" value="POY39087.1"/>
    <property type="molecule type" value="Genomic_DNA"/>
</dbReference>
<accession>A0A2S5AA16</accession>
<sequence length="240" mass="27470">MKKLLATLFTLSSVFASGTLLAQKKQVNYYVRLTTDSGMCIMRLYNQTPQHRDNFIKLTQQHFYDSLLFHRVIKGFMIQGGDPTSKYAEPTKVLGDGDMGYTIPAEFNDSLFHKRGVLAAARDNNPAMASSGCQFYIVQGKKYTDAEMDVYEQTRLNGRKIPAYQREIYKTIGGSPFLDHNYTVYGEVVEGMEMVDKIALAKKDSNNRPLTDIRMKVDLLSKREAKKLEKKLRKQQKRIN</sequence>
<evidence type="ECO:0000256" key="2">
    <source>
        <dbReference type="ARBA" id="ARBA00013194"/>
    </source>
</evidence>
<dbReference type="Proteomes" id="UP000236893">
    <property type="component" value="Unassembled WGS sequence"/>
</dbReference>
<dbReference type="Gene3D" id="2.40.100.10">
    <property type="entry name" value="Cyclophilin-like"/>
    <property type="match status" value="1"/>
</dbReference>
<evidence type="ECO:0000256" key="5">
    <source>
        <dbReference type="SAM" id="SignalP"/>
    </source>
</evidence>
<dbReference type="AlphaFoldDB" id="A0A2S5AA16"/>
<protein>
    <recommendedName>
        <fullName evidence="2">peptidylprolyl isomerase</fullName>
        <ecNumber evidence="2">5.2.1.8</ecNumber>
    </recommendedName>
</protein>
<evidence type="ECO:0000256" key="3">
    <source>
        <dbReference type="ARBA" id="ARBA00023110"/>
    </source>
</evidence>
<dbReference type="GO" id="GO:0003755">
    <property type="term" value="F:peptidyl-prolyl cis-trans isomerase activity"/>
    <property type="evidence" value="ECO:0007669"/>
    <property type="project" value="UniProtKB-KW"/>
</dbReference>
<keyword evidence="3" id="KW-0697">Rotamase</keyword>
<reference evidence="7 8" key="1">
    <citation type="submission" date="2018-01" db="EMBL/GenBank/DDBJ databases">
        <authorList>
            <person name="Gaut B.S."/>
            <person name="Morton B.R."/>
            <person name="Clegg M.T."/>
            <person name="Duvall M.R."/>
        </authorList>
    </citation>
    <scope>NUCLEOTIDE SEQUENCE [LARGE SCALE GENOMIC DNA]</scope>
    <source>
        <strain evidence="7 8">HR-AV</strain>
    </source>
</reference>
<dbReference type="PANTHER" id="PTHR45625">
    <property type="entry name" value="PEPTIDYL-PROLYL CIS-TRANS ISOMERASE-RELATED"/>
    <property type="match status" value="1"/>
</dbReference>
<keyword evidence="5" id="KW-0732">Signal</keyword>
<dbReference type="InterPro" id="IPR002130">
    <property type="entry name" value="Cyclophilin-type_PPIase_dom"/>
</dbReference>
<dbReference type="InterPro" id="IPR029000">
    <property type="entry name" value="Cyclophilin-like_dom_sf"/>
</dbReference>
<feature type="domain" description="PPIase cyclophilin-type" evidence="6">
    <location>
        <begin position="38"/>
        <end position="215"/>
    </location>
</feature>
<dbReference type="GO" id="GO:0006457">
    <property type="term" value="P:protein folding"/>
    <property type="evidence" value="ECO:0007669"/>
    <property type="project" value="InterPro"/>
</dbReference>
<dbReference type="PROSITE" id="PS50072">
    <property type="entry name" value="CSA_PPIASE_2"/>
    <property type="match status" value="1"/>
</dbReference>
<comment type="caution">
    <text evidence="7">The sequence shown here is derived from an EMBL/GenBank/DDBJ whole genome shotgun (WGS) entry which is preliminary data.</text>
</comment>
<dbReference type="EC" id="5.2.1.8" evidence="2"/>
<evidence type="ECO:0000256" key="4">
    <source>
        <dbReference type="ARBA" id="ARBA00023235"/>
    </source>
</evidence>
<dbReference type="RefSeq" id="WP_103787190.1">
    <property type="nucleotide sequence ID" value="NZ_PQVF01000001.1"/>
</dbReference>
<dbReference type="CDD" id="cd00317">
    <property type="entry name" value="cyclophilin"/>
    <property type="match status" value="1"/>
</dbReference>
<keyword evidence="4 7" id="KW-0413">Isomerase</keyword>
<evidence type="ECO:0000313" key="8">
    <source>
        <dbReference type="Proteomes" id="UP000236893"/>
    </source>
</evidence>
<keyword evidence="8" id="KW-1185">Reference proteome</keyword>
<dbReference type="Pfam" id="PF00160">
    <property type="entry name" value="Pro_isomerase"/>
    <property type="match status" value="1"/>
</dbReference>
<dbReference type="InterPro" id="IPR044666">
    <property type="entry name" value="Cyclophilin_A-like"/>
</dbReference>
<dbReference type="SUPFAM" id="SSF50891">
    <property type="entry name" value="Cyclophilin-like"/>
    <property type="match status" value="1"/>
</dbReference>
<comment type="similarity">
    <text evidence="1">Belongs to the cyclophilin-type PPIase family.</text>
</comment>
<evidence type="ECO:0000313" key="7">
    <source>
        <dbReference type="EMBL" id="POY39087.1"/>
    </source>
</evidence>
<evidence type="ECO:0000259" key="6">
    <source>
        <dbReference type="PROSITE" id="PS50072"/>
    </source>
</evidence>
<gene>
    <name evidence="7" type="ORF">C3K47_00900</name>
</gene>
<proteinExistence type="inferred from homology"/>
<dbReference type="OrthoDB" id="9807797at2"/>
<name>A0A2S5AA16_9SPHI</name>
<dbReference type="InterPro" id="IPR020892">
    <property type="entry name" value="Cyclophilin-type_PPIase_CS"/>
</dbReference>
<organism evidence="7 8">
    <name type="scientific">Solitalea longa</name>
    <dbReference type="NCBI Taxonomy" id="2079460"/>
    <lineage>
        <taxon>Bacteria</taxon>
        <taxon>Pseudomonadati</taxon>
        <taxon>Bacteroidota</taxon>
        <taxon>Sphingobacteriia</taxon>
        <taxon>Sphingobacteriales</taxon>
        <taxon>Sphingobacteriaceae</taxon>
        <taxon>Solitalea</taxon>
    </lineage>
</organism>
<evidence type="ECO:0000256" key="1">
    <source>
        <dbReference type="ARBA" id="ARBA00007365"/>
    </source>
</evidence>
<dbReference type="PROSITE" id="PS00170">
    <property type="entry name" value="CSA_PPIASE_1"/>
    <property type="match status" value="1"/>
</dbReference>
<feature type="chain" id="PRO_5015555090" description="peptidylprolyl isomerase" evidence="5">
    <location>
        <begin position="23"/>
        <end position="240"/>
    </location>
</feature>
<feature type="signal peptide" evidence="5">
    <location>
        <begin position="1"/>
        <end position="22"/>
    </location>
</feature>
<dbReference type="PANTHER" id="PTHR45625:SF4">
    <property type="entry name" value="PEPTIDYLPROLYL ISOMERASE DOMAIN AND WD REPEAT-CONTAINING PROTEIN 1"/>
    <property type="match status" value="1"/>
</dbReference>